<dbReference type="InterPro" id="IPR035959">
    <property type="entry name" value="RutC-like_sf"/>
</dbReference>
<dbReference type="RefSeq" id="WP_218023693.1">
    <property type="nucleotide sequence ID" value="NZ_CYGX02000026.1"/>
</dbReference>
<organism evidence="2 3">
    <name type="scientific">Paraburkholderia ribeironis</name>
    <dbReference type="NCBI Taxonomy" id="1247936"/>
    <lineage>
        <taxon>Bacteria</taxon>
        <taxon>Pseudomonadati</taxon>
        <taxon>Pseudomonadota</taxon>
        <taxon>Betaproteobacteria</taxon>
        <taxon>Burkholderiales</taxon>
        <taxon>Burkholderiaceae</taxon>
        <taxon>Paraburkholderia</taxon>
    </lineage>
</organism>
<dbReference type="Gene3D" id="3.30.1330.40">
    <property type="entry name" value="RutC-like"/>
    <property type="match status" value="1"/>
</dbReference>
<accession>A0A1N7RZQ9</accession>
<dbReference type="EMBL" id="CYGX02000026">
    <property type="protein sequence ID" value="SIT40566.1"/>
    <property type="molecule type" value="Genomic_DNA"/>
</dbReference>
<reference evidence="2 3" key="1">
    <citation type="submission" date="2016-12" db="EMBL/GenBank/DDBJ databases">
        <authorList>
            <person name="Song W.-J."/>
            <person name="Kurnit D.M."/>
        </authorList>
    </citation>
    <scope>NUCLEOTIDE SEQUENCE [LARGE SCALE GENOMIC DNA]</scope>
    <source>
        <strain evidence="2 3">STM7296</strain>
    </source>
</reference>
<dbReference type="SUPFAM" id="SSF55298">
    <property type="entry name" value="YjgF-like"/>
    <property type="match status" value="1"/>
</dbReference>
<dbReference type="InterPro" id="IPR006175">
    <property type="entry name" value="YjgF/YER057c/UK114"/>
</dbReference>
<dbReference type="CDD" id="cd00448">
    <property type="entry name" value="YjgF_YER057c_UK114_family"/>
    <property type="match status" value="1"/>
</dbReference>
<comment type="similarity">
    <text evidence="1">Belongs to the RutC family.</text>
</comment>
<dbReference type="AlphaFoldDB" id="A0A1N7RZQ9"/>
<dbReference type="PANTHER" id="PTHR11803:SF58">
    <property type="entry name" value="PROTEIN HMF1-RELATED"/>
    <property type="match status" value="1"/>
</dbReference>
<dbReference type="STRING" id="1247936.BN2475_260034"/>
<name>A0A1N7RZQ9_9BURK</name>
<keyword evidence="3" id="KW-1185">Reference proteome</keyword>
<evidence type="ECO:0000313" key="2">
    <source>
        <dbReference type="EMBL" id="SIT40566.1"/>
    </source>
</evidence>
<protein>
    <submittedName>
        <fullName evidence="2">Uncharacterized protein</fullName>
    </submittedName>
</protein>
<proteinExistence type="inferred from homology"/>
<sequence length="132" mass="14196">MTKSIQYMNPAPLAKPNGFSHLTTLDSVAFISGQVAYDSEGNIVGPGDLAKQTRQVLTNLKHALAAAGSDFSHVLKMNFYVRNISEAVVAQIREVRKDFLVETALPASTMVGVAGLAKEALLLEVEVYAHIP</sequence>
<gene>
    <name evidence="2" type="ORF">BN2475_260034</name>
</gene>
<evidence type="ECO:0000313" key="3">
    <source>
        <dbReference type="Proteomes" id="UP000187012"/>
    </source>
</evidence>
<dbReference type="PANTHER" id="PTHR11803">
    <property type="entry name" value="2-IMINOBUTANOATE/2-IMINOPROPANOATE DEAMINASE RIDA"/>
    <property type="match status" value="1"/>
</dbReference>
<dbReference type="Pfam" id="PF01042">
    <property type="entry name" value="Ribonuc_L-PSP"/>
    <property type="match status" value="1"/>
</dbReference>
<dbReference type="Proteomes" id="UP000187012">
    <property type="component" value="Unassembled WGS sequence"/>
</dbReference>
<evidence type="ECO:0000256" key="1">
    <source>
        <dbReference type="ARBA" id="ARBA00010552"/>
    </source>
</evidence>
<dbReference type="GO" id="GO:0019239">
    <property type="term" value="F:deaminase activity"/>
    <property type="evidence" value="ECO:0007669"/>
    <property type="project" value="TreeGrafter"/>
</dbReference>
<dbReference type="GO" id="GO:0005829">
    <property type="term" value="C:cytosol"/>
    <property type="evidence" value="ECO:0007669"/>
    <property type="project" value="TreeGrafter"/>
</dbReference>